<accession>A0A5N0VNZ2</accession>
<protein>
    <submittedName>
        <fullName evidence="2">Uncharacterized protein</fullName>
    </submittedName>
</protein>
<reference evidence="2" key="1">
    <citation type="submission" date="2019-09" db="EMBL/GenBank/DDBJ databases">
        <authorList>
            <person name="Teo W.F.A."/>
            <person name="Duangmal K."/>
        </authorList>
    </citation>
    <scope>NUCLEOTIDE SEQUENCE [LARGE SCALE GENOMIC DNA]</scope>
    <source>
        <strain evidence="2">K81G1</strain>
    </source>
</reference>
<feature type="region of interest" description="Disordered" evidence="1">
    <location>
        <begin position="51"/>
        <end position="92"/>
    </location>
</feature>
<sequence>MTDDGPRAAGRDRRSSESDLAFRQQQQEIATELRTKAAAWARPAEVESLVEEMAGALGHTPRTRRPPARRSASDDEPVSEETLPETWRITDW</sequence>
<evidence type="ECO:0000313" key="2">
    <source>
        <dbReference type="EMBL" id="KAA9166341.1"/>
    </source>
</evidence>
<proteinExistence type="predicted"/>
<dbReference type="EMBL" id="VMNW02000002">
    <property type="protein sequence ID" value="KAA9166341.1"/>
    <property type="molecule type" value="Genomic_DNA"/>
</dbReference>
<name>A0A5N0VNZ2_9PSEU</name>
<feature type="compositionally biased region" description="Basic and acidic residues" evidence="1">
    <location>
        <begin position="1"/>
        <end position="17"/>
    </location>
</feature>
<comment type="caution">
    <text evidence="2">The sequence shown here is derived from an EMBL/GenBank/DDBJ whole genome shotgun (WGS) entry which is preliminary data.</text>
</comment>
<organism evidence="2 3">
    <name type="scientific">Amycolatopsis acidicola</name>
    <dbReference type="NCBI Taxonomy" id="2596893"/>
    <lineage>
        <taxon>Bacteria</taxon>
        <taxon>Bacillati</taxon>
        <taxon>Actinomycetota</taxon>
        <taxon>Actinomycetes</taxon>
        <taxon>Pseudonocardiales</taxon>
        <taxon>Pseudonocardiaceae</taxon>
        <taxon>Amycolatopsis</taxon>
    </lineage>
</organism>
<evidence type="ECO:0000313" key="3">
    <source>
        <dbReference type="Proteomes" id="UP000319769"/>
    </source>
</evidence>
<feature type="compositionally biased region" description="Acidic residues" evidence="1">
    <location>
        <begin position="74"/>
        <end position="83"/>
    </location>
</feature>
<gene>
    <name evidence="2" type="ORF">FPZ12_001895</name>
</gene>
<evidence type="ECO:0000256" key="1">
    <source>
        <dbReference type="SAM" id="MobiDB-lite"/>
    </source>
</evidence>
<dbReference type="RefSeq" id="WP_144750656.1">
    <property type="nucleotide sequence ID" value="NZ_VMNW02000002.1"/>
</dbReference>
<dbReference type="Proteomes" id="UP000319769">
    <property type="component" value="Unassembled WGS sequence"/>
</dbReference>
<feature type="region of interest" description="Disordered" evidence="1">
    <location>
        <begin position="1"/>
        <end position="24"/>
    </location>
</feature>
<keyword evidence="3" id="KW-1185">Reference proteome</keyword>
<dbReference type="AlphaFoldDB" id="A0A5N0VNZ2"/>